<gene>
    <name evidence="1" type="ORF">CHLFYP18_03749</name>
</gene>
<dbReference type="RefSeq" id="WP_156834253.1">
    <property type="nucleotide sequence ID" value="NZ_CACRUH010000084.1"/>
</dbReference>
<sequence>MAVSEEMKRLLGQRISMREAHYIGRTCLGKIDESLRGKIELTKGPLENGFSRIQVSVLERTSGLVDQMTFLIRDVTGLKREVDDNKLVYPMLSTYENRSNWNCDMTEEDCQKIAEAINGYLELFQSEDLHQGQQEQEMDQSGALPAILIT</sequence>
<protein>
    <submittedName>
        <fullName evidence="1">Uncharacterized protein</fullName>
    </submittedName>
</protein>
<evidence type="ECO:0000313" key="1">
    <source>
        <dbReference type="EMBL" id="VYU82972.1"/>
    </source>
</evidence>
<reference evidence="1" key="1">
    <citation type="submission" date="2019-11" db="EMBL/GenBank/DDBJ databases">
        <authorList>
            <person name="Feng L."/>
        </authorList>
    </citation>
    <scope>NUCLEOTIDE SEQUENCE</scope>
    <source>
        <strain evidence="1">ChathewayiLFYP18</strain>
    </source>
</reference>
<accession>A0A6N3I1I1</accession>
<proteinExistence type="predicted"/>
<dbReference type="AlphaFoldDB" id="A0A6N3I1I1"/>
<organism evidence="1">
    <name type="scientific">Hungatella hathewayi</name>
    <dbReference type="NCBI Taxonomy" id="154046"/>
    <lineage>
        <taxon>Bacteria</taxon>
        <taxon>Bacillati</taxon>
        <taxon>Bacillota</taxon>
        <taxon>Clostridia</taxon>
        <taxon>Lachnospirales</taxon>
        <taxon>Lachnospiraceae</taxon>
        <taxon>Hungatella</taxon>
    </lineage>
</organism>
<name>A0A6N3I1I1_9FIRM</name>
<dbReference type="EMBL" id="CACRUH010000084">
    <property type="protein sequence ID" value="VYU82972.1"/>
    <property type="molecule type" value="Genomic_DNA"/>
</dbReference>